<dbReference type="PANTHER" id="PTHR14938">
    <property type="entry name" value="HCLS1-ASSOCIATED PROTEIN X-1"/>
    <property type="match status" value="1"/>
</dbReference>
<proteinExistence type="inferred from homology"/>
<dbReference type="Proteomes" id="UP001162164">
    <property type="component" value="Unassembled WGS sequence"/>
</dbReference>
<gene>
    <name evidence="5" type="ORF">NQ317_000174</name>
</gene>
<accession>A0ABQ9IUQ6</accession>
<comment type="caution">
    <text evidence="5">The sequence shown here is derived from an EMBL/GenBank/DDBJ whole genome shotgun (WGS) entry which is preliminary data.</text>
</comment>
<keyword evidence="4" id="KW-0597">Phosphoprotein</keyword>
<evidence type="ECO:0000256" key="3">
    <source>
        <dbReference type="ARBA" id="ARBA00022490"/>
    </source>
</evidence>
<organism evidence="5 6">
    <name type="scientific">Molorchus minor</name>
    <dbReference type="NCBI Taxonomy" id="1323400"/>
    <lineage>
        <taxon>Eukaryota</taxon>
        <taxon>Metazoa</taxon>
        <taxon>Ecdysozoa</taxon>
        <taxon>Arthropoda</taxon>
        <taxon>Hexapoda</taxon>
        <taxon>Insecta</taxon>
        <taxon>Pterygota</taxon>
        <taxon>Neoptera</taxon>
        <taxon>Endopterygota</taxon>
        <taxon>Coleoptera</taxon>
        <taxon>Polyphaga</taxon>
        <taxon>Cucujiformia</taxon>
        <taxon>Chrysomeloidea</taxon>
        <taxon>Cerambycidae</taxon>
        <taxon>Lamiinae</taxon>
        <taxon>Monochamini</taxon>
        <taxon>Molorchus</taxon>
    </lineage>
</organism>
<protein>
    <submittedName>
        <fullName evidence="5">Uncharacterized protein</fullName>
    </submittedName>
</protein>
<comment type="similarity">
    <text evidence="2">Belongs to the MLF family.</text>
</comment>
<dbReference type="EMBL" id="JAPWTJ010002549">
    <property type="protein sequence ID" value="KAJ8965713.1"/>
    <property type="molecule type" value="Genomic_DNA"/>
</dbReference>
<dbReference type="InterPro" id="IPR019376">
    <property type="entry name" value="Myeloid_leukemia_factor"/>
</dbReference>
<evidence type="ECO:0000313" key="5">
    <source>
        <dbReference type="EMBL" id="KAJ8965713.1"/>
    </source>
</evidence>
<sequence>MNFFDRVFSLFDNNNRHLNENSTNDDEIGRMPESPFGHNNKRGFHIFSDPIEMHQYFEHQMNEILKTFGIQEFDNRFFSEYSLPSLEEKHDDYNNSGELRDQFLKSGHEKPPYKESDKVDKDVDGKVNLGDLDSLFGKNSNSISFPSDSFFFGKSTSMKTIKHPDGSIETHRSIRDNEGNEELTICRKMAEKEYCVIKKKDKNGKEEVTENFVNLNENEKNIFFKPKELPPVENKPQIFFPFDKFFK</sequence>
<evidence type="ECO:0000256" key="4">
    <source>
        <dbReference type="ARBA" id="ARBA00022553"/>
    </source>
</evidence>
<evidence type="ECO:0000256" key="2">
    <source>
        <dbReference type="ARBA" id="ARBA00008332"/>
    </source>
</evidence>
<dbReference type="PANTHER" id="PTHR14938:SF2">
    <property type="entry name" value="HCLS1-ASSOCIATED PROTEIN X-1"/>
    <property type="match status" value="1"/>
</dbReference>
<evidence type="ECO:0000313" key="6">
    <source>
        <dbReference type="Proteomes" id="UP001162164"/>
    </source>
</evidence>
<comment type="subcellular location">
    <subcellularLocation>
        <location evidence="1">Cytoplasm</location>
    </subcellularLocation>
</comment>
<name>A0ABQ9IUQ6_9CUCU</name>
<evidence type="ECO:0000256" key="1">
    <source>
        <dbReference type="ARBA" id="ARBA00004496"/>
    </source>
</evidence>
<reference evidence="5" key="1">
    <citation type="journal article" date="2023" name="Insect Mol. Biol.">
        <title>Genome sequencing provides insights into the evolution of gene families encoding plant cell wall-degrading enzymes in longhorned beetles.</title>
        <authorList>
            <person name="Shin N.R."/>
            <person name="Okamura Y."/>
            <person name="Kirsch R."/>
            <person name="Pauchet Y."/>
        </authorList>
    </citation>
    <scope>NUCLEOTIDE SEQUENCE</scope>
    <source>
        <strain evidence="5">MMC_N1</strain>
    </source>
</reference>
<dbReference type="InterPro" id="IPR017248">
    <property type="entry name" value="HAX-1"/>
</dbReference>
<keyword evidence="3" id="KW-0963">Cytoplasm</keyword>
<keyword evidence="6" id="KW-1185">Reference proteome</keyword>
<dbReference type="Pfam" id="PF10248">
    <property type="entry name" value="Mlf1IP"/>
    <property type="match status" value="1"/>
</dbReference>